<dbReference type="PANTHER" id="PTHR39966">
    <property type="entry name" value="BLL2471 PROTEIN-RELATED"/>
    <property type="match status" value="1"/>
</dbReference>
<feature type="domain" description="Hemerythrin-like" evidence="1">
    <location>
        <begin position="28"/>
        <end position="166"/>
    </location>
</feature>
<evidence type="ECO:0000313" key="3">
    <source>
        <dbReference type="Proteomes" id="UP001589747"/>
    </source>
</evidence>
<proteinExistence type="predicted"/>
<dbReference type="Proteomes" id="UP001589747">
    <property type="component" value="Unassembled WGS sequence"/>
</dbReference>
<gene>
    <name evidence="2" type="ORF">ACFFSY_17230</name>
</gene>
<evidence type="ECO:0000313" key="2">
    <source>
        <dbReference type="EMBL" id="MFB9327673.1"/>
    </source>
</evidence>
<dbReference type="PANTHER" id="PTHR39966:SF3">
    <property type="entry name" value="DUF438 DOMAIN-CONTAINING PROTEIN"/>
    <property type="match status" value="1"/>
</dbReference>
<name>A0ABV5KTE0_9BACL</name>
<accession>A0ABV5KTE0</accession>
<protein>
    <submittedName>
        <fullName evidence="2">Hemerythrin domain-containing protein</fullName>
    </submittedName>
</protein>
<keyword evidence="3" id="KW-1185">Reference proteome</keyword>
<dbReference type="Pfam" id="PF01814">
    <property type="entry name" value="Hemerythrin"/>
    <property type="match status" value="1"/>
</dbReference>
<comment type="caution">
    <text evidence="2">The sequence shown here is derived from an EMBL/GenBank/DDBJ whole genome shotgun (WGS) entry which is preliminary data.</text>
</comment>
<dbReference type="Gene3D" id="1.20.120.520">
    <property type="entry name" value="nmb1532 protein domain like"/>
    <property type="match status" value="1"/>
</dbReference>
<dbReference type="RefSeq" id="WP_377496223.1">
    <property type="nucleotide sequence ID" value="NZ_JBHMDO010000028.1"/>
</dbReference>
<dbReference type="InterPro" id="IPR012312">
    <property type="entry name" value="Hemerythrin-like"/>
</dbReference>
<organism evidence="2 3">
    <name type="scientific">Paenibacillus aurantiacus</name>
    <dbReference type="NCBI Taxonomy" id="1936118"/>
    <lineage>
        <taxon>Bacteria</taxon>
        <taxon>Bacillati</taxon>
        <taxon>Bacillota</taxon>
        <taxon>Bacilli</taxon>
        <taxon>Bacillales</taxon>
        <taxon>Paenibacillaceae</taxon>
        <taxon>Paenibacillus</taxon>
    </lineage>
</organism>
<dbReference type="EMBL" id="JBHMDO010000028">
    <property type="protein sequence ID" value="MFB9327673.1"/>
    <property type="molecule type" value="Genomic_DNA"/>
</dbReference>
<reference evidence="2 3" key="1">
    <citation type="submission" date="2024-09" db="EMBL/GenBank/DDBJ databases">
        <authorList>
            <person name="Sun Q."/>
            <person name="Mori K."/>
        </authorList>
    </citation>
    <scope>NUCLEOTIDE SEQUENCE [LARGE SCALE GENOMIC DNA]</scope>
    <source>
        <strain evidence="2 3">TISTR 2452</strain>
    </source>
</reference>
<sequence>MTDEEYAITQESAYEAANARLPALQPPLRQLFDEHAPLRQEMDAIFELAHDIEHLPLRQATARLAELVERVEHFDAKLHRHSSKEEDLLFPMMARYIGRDSGPIAVMEYEHDQAKRCLSLFLQRGTDGSQLAEPTTIAEMGRLAADAVTILMEHFCKEEHALFPMANTMLSREELDWLEKEFERIDSQGGHRA</sequence>
<evidence type="ECO:0000259" key="1">
    <source>
        <dbReference type="Pfam" id="PF01814"/>
    </source>
</evidence>